<feature type="domain" description="DHFR" evidence="8">
    <location>
        <begin position="1"/>
        <end position="166"/>
    </location>
</feature>
<sequence>MISLIAALDGNFLIGNKNRLPWHYKEDLNFFKQKTFNKDVLMGFKTYESLKQYYKKKSFPFKNVYIASLKRNKKNKLSDGIIINDLKKFVQNYFDKGKNIIIIGGSQIYKFILPYTNIMYLTHVLRRHDGDSFFPNFNYNDFFIKEKKVVDSLIFVTYISIKNKIL</sequence>
<evidence type="ECO:0000256" key="2">
    <source>
        <dbReference type="ARBA" id="ARBA00009539"/>
    </source>
</evidence>
<dbReference type="Proteomes" id="UP001192346">
    <property type="component" value="Unassembled WGS sequence"/>
</dbReference>
<name>A0ABS5BIQ9_9MOLU</name>
<dbReference type="PROSITE" id="PS51330">
    <property type="entry name" value="DHFR_2"/>
    <property type="match status" value="1"/>
</dbReference>
<dbReference type="PANTHER" id="PTHR48069">
    <property type="entry name" value="DIHYDROFOLATE REDUCTASE"/>
    <property type="match status" value="1"/>
</dbReference>
<dbReference type="PRINTS" id="PR00070">
    <property type="entry name" value="DHFR"/>
</dbReference>
<dbReference type="RefSeq" id="WP_138108047.1">
    <property type="nucleotide sequence ID" value="NZ_VBRA02000009.1"/>
</dbReference>
<keyword evidence="4" id="KW-0554">One-carbon metabolism</keyword>
<evidence type="ECO:0000313" key="10">
    <source>
        <dbReference type="Proteomes" id="UP001192346"/>
    </source>
</evidence>
<dbReference type="EMBL" id="VBRA02000009">
    <property type="protein sequence ID" value="MBP3059475.1"/>
    <property type="molecule type" value="Genomic_DNA"/>
</dbReference>
<dbReference type="PANTHER" id="PTHR48069:SF3">
    <property type="entry name" value="DIHYDROFOLATE REDUCTASE"/>
    <property type="match status" value="1"/>
</dbReference>
<evidence type="ECO:0000259" key="8">
    <source>
        <dbReference type="PROSITE" id="PS51330"/>
    </source>
</evidence>
<dbReference type="CDD" id="cd00209">
    <property type="entry name" value="DHFR"/>
    <property type="match status" value="1"/>
</dbReference>
<gene>
    <name evidence="9" type="ORF">FEF22_001625</name>
</gene>
<comment type="pathway">
    <text evidence="1">Cofactor biosynthesis; tetrahydrofolate biosynthesis; 5,6,7,8-tetrahydrofolate from 7,8-dihydrofolate: step 1/1.</text>
</comment>
<evidence type="ECO:0000256" key="6">
    <source>
        <dbReference type="ARBA" id="ARBA00023002"/>
    </source>
</evidence>
<comment type="caution">
    <text evidence="9">The sequence shown here is derived from an EMBL/GenBank/DDBJ whole genome shotgun (WGS) entry which is preliminary data.</text>
</comment>
<evidence type="ECO:0000256" key="7">
    <source>
        <dbReference type="RuleBase" id="RU004474"/>
    </source>
</evidence>
<dbReference type="InterPro" id="IPR024072">
    <property type="entry name" value="DHFR-like_dom_sf"/>
</dbReference>
<dbReference type="EC" id="1.5.1.3" evidence="3"/>
<dbReference type="Gene3D" id="3.40.430.10">
    <property type="entry name" value="Dihydrofolate Reductase, subunit A"/>
    <property type="match status" value="1"/>
</dbReference>
<dbReference type="SUPFAM" id="SSF53597">
    <property type="entry name" value="Dihydrofolate reductase-like"/>
    <property type="match status" value="1"/>
</dbReference>
<evidence type="ECO:0000256" key="4">
    <source>
        <dbReference type="ARBA" id="ARBA00022563"/>
    </source>
</evidence>
<dbReference type="Pfam" id="PF00186">
    <property type="entry name" value="DHFR_1"/>
    <property type="match status" value="1"/>
</dbReference>
<dbReference type="InterPro" id="IPR017925">
    <property type="entry name" value="DHFR_CS"/>
</dbReference>
<comment type="similarity">
    <text evidence="2 7">Belongs to the dihydrofolate reductase family.</text>
</comment>
<dbReference type="InterPro" id="IPR001796">
    <property type="entry name" value="DHFR_dom"/>
</dbReference>
<keyword evidence="6" id="KW-0560">Oxidoreductase</keyword>
<evidence type="ECO:0000256" key="3">
    <source>
        <dbReference type="ARBA" id="ARBA00012856"/>
    </source>
</evidence>
<dbReference type="PROSITE" id="PS00075">
    <property type="entry name" value="DHFR_1"/>
    <property type="match status" value="1"/>
</dbReference>
<protein>
    <recommendedName>
        <fullName evidence="3">dihydrofolate reductase</fullName>
        <ecNumber evidence="3">1.5.1.3</ecNumber>
    </recommendedName>
</protein>
<reference evidence="9" key="1">
    <citation type="submission" date="2019-10" db="EMBL/GenBank/DDBJ databases">
        <title>Whole Genome Sequencing and Characterization of Texas Phoenix Palm Decline Phytoplasma Belongs to Lethal Yellowing (16SrIV) Group.</title>
        <authorList>
            <person name="Bao M."/>
        </authorList>
    </citation>
    <scope>NUCLEOTIDE SEQUENCE [LARGE SCALE GENOMIC DNA]</scope>
    <source>
        <strain evidence="9">ACPD</strain>
    </source>
</reference>
<evidence type="ECO:0000256" key="1">
    <source>
        <dbReference type="ARBA" id="ARBA00004903"/>
    </source>
</evidence>
<proteinExistence type="inferred from homology"/>
<organism evidence="9 10">
    <name type="scientific">Texas Phoenix palm phytoplasma</name>
    <dbReference type="NCBI Taxonomy" id="176709"/>
    <lineage>
        <taxon>Bacteria</taxon>
        <taxon>Bacillati</taxon>
        <taxon>Mycoplasmatota</taxon>
        <taxon>Mollicutes</taxon>
        <taxon>Acholeplasmatales</taxon>
        <taxon>Acholeplasmataceae</taxon>
        <taxon>Candidatus Phytoplasma</taxon>
        <taxon>16SrIV (Coconut lethal yellows group)</taxon>
    </lineage>
</organism>
<evidence type="ECO:0000256" key="5">
    <source>
        <dbReference type="ARBA" id="ARBA00022857"/>
    </source>
</evidence>
<evidence type="ECO:0000313" key="9">
    <source>
        <dbReference type="EMBL" id="MBP3059475.1"/>
    </source>
</evidence>
<keyword evidence="5" id="KW-0521">NADP</keyword>
<dbReference type="InterPro" id="IPR012259">
    <property type="entry name" value="DHFR"/>
</dbReference>
<keyword evidence="10" id="KW-1185">Reference proteome</keyword>
<accession>A0ABS5BIQ9</accession>